<reference evidence="7 10" key="3">
    <citation type="submission" date="2020-05" db="EMBL/GenBank/DDBJ databases">
        <title>Vigna angularis (adzuki bean) Var. LongXiaoDou No. 4 denovo assembly.</title>
        <authorList>
            <person name="Xiang H."/>
        </authorList>
    </citation>
    <scope>NUCLEOTIDE SEQUENCE [LARGE SCALE GENOMIC DNA]</scope>
    <source>
        <tissue evidence="7">Leaf</tissue>
    </source>
</reference>
<dbReference type="PANTHER" id="PTHR11654">
    <property type="entry name" value="OLIGOPEPTIDE TRANSPORTER-RELATED"/>
    <property type="match status" value="1"/>
</dbReference>
<feature type="transmembrane region" description="Helical" evidence="6">
    <location>
        <begin position="451"/>
        <end position="470"/>
    </location>
</feature>
<keyword evidence="5 6" id="KW-0472">Membrane</keyword>
<keyword evidence="4 6" id="KW-1133">Transmembrane helix</keyword>
<dbReference type="InterPro" id="IPR000109">
    <property type="entry name" value="POT_fam"/>
</dbReference>
<reference evidence="8" key="2">
    <citation type="submission" date="2015-02" db="EMBL/GenBank/DDBJ databases">
        <authorList>
            <person name="Chooi Y.-H."/>
        </authorList>
    </citation>
    <scope>NUCLEOTIDE SEQUENCE</scope>
    <source>
        <tissue evidence="8">Seedling</tissue>
    </source>
</reference>
<organism evidence="8 9">
    <name type="scientific">Phaseolus angularis</name>
    <name type="common">Azuki bean</name>
    <name type="synonym">Vigna angularis</name>
    <dbReference type="NCBI Taxonomy" id="3914"/>
    <lineage>
        <taxon>Eukaryota</taxon>
        <taxon>Viridiplantae</taxon>
        <taxon>Streptophyta</taxon>
        <taxon>Embryophyta</taxon>
        <taxon>Tracheophyta</taxon>
        <taxon>Spermatophyta</taxon>
        <taxon>Magnoliopsida</taxon>
        <taxon>eudicotyledons</taxon>
        <taxon>Gunneridae</taxon>
        <taxon>Pentapetalae</taxon>
        <taxon>rosids</taxon>
        <taxon>fabids</taxon>
        <taxon>Fabales</taxon>
        <taxon>Fabaceae</taxon>
        <taxon>Papilionoideae</taxon>
        <taxon>50 kb inversion clade</taxon>
        <taxon>NPAAA clade</taxon>
        <taxon>indigoferoid/millettioid clade</taxon>
        <taxon>Phaseoleae</taxon>
        <taxon>Vigna</taxon>
    </lineage>
</organism>
<evidence type="ECO:0000256" key="2">
    <source>
        <dbReference type="ARBA" id="ARBA00005982"/>
    </source>
</evidence>
<feature type="transmembrane region" description="Helical" evidence="6">
    <location>
        <begin position="331"/>
        <end position="352"/>
    </location>
</feature>
<dbReference type="SUPFAM" id="SSF103473">
    <property type="entry name" value="MFS general substrate transporter"/>
    <property type="match status" value="1"/>
</dbReference>
<name>A0A0L9V972_PHAAN</name>
<comment type="similarity">
    <text evidence="2">Belongs to the major facilitator superfamily. Proton-dependent oligopeptide transporter (POT/PTR) (TC 2.A.17) family.</text>
</comment>
<gene>
    <name evidence="7" type="ORF">HKW66_Vig0094820</name>
    <name evidence="8" type="ORF">LR48_Vigan09g028000</name>
</gene>
<dbReference type="GO" id="GO:0016020">
    <property type="term" value="C:membrane"/>
    <property type="evidence" value="ECO:0007669"/>
    <property type="project" value="UniProtKB-SubCell"/>
</dbReference>
<dbReference type="Pfam" id="PF00854">
    <property type="entry name" value="PTR2"/>
    <property type="match status" value="1"/>
</dbReference>
<evidence type="ECO:0000256" key="6">
    <source>
        <dbReference type="SAM" id="Phobius"/>
    </source>
</evidence>
<dbReference type="AlphaFoldDB" id="A0A0L9V972"/>
<dbReference type="GO" id="GO:0022857">
    <property type="term" value="F:transmembrane transporter activity"/>
    <property type="evidence" value="ECO:0007669"/>
    <property type="project" value="InterPro"/>
</dbReference>
<reference evidence="9" key="1">
    <citation type="journal article" date="2015" name="Proc. Natl. Acad. Sci. U.S.A.">
        <title>Genome sequencing of adzuki bean (Vigna angularis) provides insight into high starch and low fat accumulation and domestication.</title>
        <authorList>
            <person name="Yang K."/>
            <person name="Tian Z."/>
            <person name="Chen C."/>
            <person name="Luo L."/>
            <person name="Zhao B."/>
            <person name="Wang Z."/>
            <person name="Yu L."/>
            <person name="Li Y."/>
            <person name="Sun Y."/>
            <person name="Li W."/>
            <person name="Chen Y."/>
            <person name="Li Y."/>
            <person name="Zhang Y."/>
            <person name="Ai D."/>
            <person name="Zhao J."/>
            <person name="Shang C."/>
            <person name="Ma Y."/>
            <person name="Wu B."/>
            <person name="Wang M."/>
            <person name="Gao L."/>
            <person name="Sun D."/>
            <person name="Zhang P."/>
            <person name="Guo F."/>
            <person name="Wang W."/>
            <person name="Li Y."/>
            <person name="Wang J."/>
            <person name="Varshney R.K."/>
            <person name="Wang J."/>
            <person name="Ling H.Q."/>
            <person name="Wan P."/>
        </authorList>
    </citation>
    <scope>NUCLEOTIDE SEQUENCE</scope>
    <source>
        <strain evidence="9">cv. Jingnong 6</strain>
    </source>
</reference>
<comment type="subcellular location">
    <subcellularLocation>
        <location evidence="1">Membrane</location>
        <topology evidence="1">Multi-pass membrane protein</topology>
    </subcellularLocation>
</comment>
<evidence type="ECO:0000256" key="1">
    <source>
        <dbReference type="ARBA" id="ARBA00004141"/>
    </source>
</evidence>
<keyword evidence="3 6" id="KW-0812">Transmembrane</keyword>
<dbReference type="OMA" id="KNGMGRS"/>
<evidence type="ECO:0000313" key="8">
    <source>
        <dbReference type="EMBL" id="KOM51621.1"/>
    </source>
</evidence>
<evidence type="ECO:0000313" key="9">
    <source>
        <dbReference type="Proteomes" id="UP000053144"/>
    </source>
</evidence>
<dbReference type="Gene3D" id="1.20.1250.20">
    <property type="entry name" value="MFS general substrate transporter like domains"/>
    <property type="match status" value="1"/>
</dbReference>
<sequence length="497" mass="55179">MELVSNSSFFDVHGKIADKRTTGGWKASSFIIGDDFADTFGFPGNSTATMRFYGMRSSKERPNLVLDYALALIALGTGGMKPCVSSLGDHQFDDGDHKEVLMKPLFFKCSFFAVNVGAILGITLLVYAQQVAAFRWGFGLSAGAAICSILILVGGSPYYRFKSPKGSPFLRFLQVVVASTWNNLNGVHLTNDETPLYEVQTTESDIVSSTKLPHTPQYRFFDKAAVMVNAEDKSNRWRICTVTQVEEFKTFIRVLPVWASTIALSLSYAQLLTFFLGQANVMDRTLGDSFKIPTGSVPVFSAITLILLPIYEKLIVPFLRNLTGHHRGITSLQGIGVGLFVSVFATASAALVEMKRRNYPLEPYSMMSVFWLLPQFLLMGTAEVFTYVGQWEFFYDEATDGTRSTISAMCLCEIGIGSWLSTALVKIIEAASGGQYKGWLRDNLNERRLDYFYWVLTAINGVNFLVYLVVAHSFRGKGAHVMDEAMAEFTNPQYSQP</sequence>
<accession>A0A0L9V972</accession>
<evidence type="ECO:0000313" key="7">
    <source>
        <dbReference type="EMBL" id="KAG2400664.1"/>
    </source>
</evidence>
<evidence type="ECO:0000256" key="3">
    <source>
        <dbReference type="ARBA" id="ARBA00022692"/>
    </source>
</evidence>
<dbReference type="EMBL" id="CM003379">
    <property type="protein sequence ID" value="KOM51621.1"/>
    <property type="molecule type" value="Genomic_DNA"/>
</dbReference>
<feature type="transmembrane region" description="Helical" evidence="6">
    <location>
        <begin position="133"/>
        <end position="155"/>
    </location>
</feature>
<evidence type="ECO:0000256" key="4">
    <source>
        <dbReference type="ARBA" id="ARBA00022989"/>
    </source>
</evidence>
<dbReference type="Proteomes" id="UP000053144">
    <property type="component" value="Chromosome 9"/>
</dbReference>
<evidence type="ECO:0000313" key="10">
    <source>
        <dbReference type="Proteomes" id="UP000743370"/>
    </source>
</evidence>
<dbReference type="Gramene" id="KOM51621">
    <property type="protein sequence ID" value="KOM51621"/>
    <property type="gene ID" value="LR48_Vigan09g028000"/>
</dbReference>
<dbReference type="EMBL" id="JABFOF010000004">
    <property type="protein sequence ID" value="KAG2400664.1"/>
    <property type="molecule type" value="Genomic_DNA"/>
</dbReference>
<feature type="transmembrane region" description="Helical" evidence="6">
    <location>
        <begin position="292"/>
        <end position="311"/>
    </location>
</feature>
<dbReference type="InterPro" id="IPR036259">
    <property type="entry name" value="MFS_trans_sf"/>
</dbReference>
<dbReference type="Proteomes" id="UP000743370">
    <property type="component" value="Unassembled WGS sequence"/>
</dbReference>
<evidence type="ECO:0000256" key="5">
    <source>
        <dbReference type="ARBA" id="ARBA00023136"/>
    </source>
</evidence>
<proteinExistence type="inferred from homology"/>
<feature type="transmembrane region" description="Helical" evidence="6">
    <location>
        <begin position="105"/>
        <end position="127"/>
    </location>
</feature>
<protein>
    <submittedName>
        <fullName evidence="7">Protein NRT1/ PTR FAMILY 8.5</fullName>
    </submittedName>
</protein>
<feature type="transmembrane region" description="Helical" evidence="6">
    <location>
        <begin position="364"/>
        <end position="388"/>
    </location>
</feature>